<name>Q5DWA6_CLOPF</name>
<gene>
    <name evidence="1" type="primary">PBCN31</name>
</gene>
<dbReference type="EMBL" id="AB189671">
    <property type="protein sequence ID" value="BAD90633.1"/>
    <property type="molecule type" value="Genomic_DNA"/>
</dbReference>
<evidence type="ECO:0000313" key="1">
    <source>
        <dbReference type="EMBL" id="BAD90633.1"/>
    </source>
</evidence>
<geneLocation type="plasmid" evidence="1">
    <name>pBCNF5603</name>
</geneLocation>
<organism evidence="1">
    <name type="scientific">Clostridium perfringens</name>
    <dbReference type="NCBI Taxonomy" id="1502"/>
    <lineage>
        <taxon>Bacteria</taxon>
        <taxon>Bacillati</taxon>
        <taxon>Bacillota</taxon>
        <taxon>Clostridia</taxon>
        <taxon>Eubacteriales</taxon>
        <taxon>Clostridiaceae</taxon>
        <taxon>Clostridium</taxon>
    </lineage>
</organism>
<accession>Q5DWA6</accession>
<dbReference type="PATRIC" id="fig|1502.176.peg.3282"/>
<proteinExistence type="predicted"/>
<protein>
    <submittedName>
        <fullName evidence="1">Uncharacterized protein</fullName>
    </submittedName>
</protein>
<reference evidence="1" key="1">
    <citation type="submission" date="2004-09" db="EMBL/GenBank/DDBJ databases">
        <title>Complete sequence of Clostridium perfringens plasmid pBCNF5603, which carries a gene cluster also found on the chromosomes of Enterococcus faecalis and Streptococcus agalactiae.</title>
        <authorList>
            <person name="Miyamoto K."/>
            <person name="Tamura M."/>
            <person name="McClane B.A."/>
            <person name="Akimoto S."/>
        </authorList>
    </citation>
    <scope>NUCLEOTIDE SEQUENCE</scope>
    <source>
        <strain evidence="1">F5603</strain>
        <plasmid evidence="1">pBCNF5603</plasmid>
    </source>
</reference>
<keyword evidence="1" id="KW-0614">Plasmid</keyword>
<sequence>MVDLVNKKLKNERLFPLLIKINKKLVNGQGFANKKILKILRILNWIKVNI</sequence>
<dbReference type="AlphaFoldDB" id="Q5DWA6"/>